<feature type="region of interest" description="Disordered" evidence="1">
    <location>
        <begin position="599"/>
        <end position="689"/>
    </location>
</feature>
<evidence type="ECO:0000256" key="1">
    <source>
        <dbReference type="SAM" id="MobiDB-lite"/>
    </source>
</evidence>
<dbReference type="EnsemblMetazoa" id="GBRI006609-RA">
    <property type="protein sequence ID" value="GBRI006609-PA"/>
    <property type="gene ID" value="GBRI006609"/>
</dbReference>
<feature type="compositionally biased region" description="Acidic residues" evidence="1">
    <location>
        <begin position="49"/>
        <end position="93"/>
    </location>
</feature>
<evidence type="ECO:0000313" key="4">
    <source>
        <dbReference type="Proteomes" id="UP000091820"/>
    </source>
</evidence>
<organism evidence="3 4">
    <name type="scientific">Glossina brevipalpis</name>
    <dbReference type="NCBI Taxonomy" id="37001"/>
    <lineage>
        <taxon>Eukaryota</taxon>
        <taxon>Metazoa</taxon>
        <taxon>Ecdysozoa</taxon>
        <taxon>Arthropoda</taxon>
        <taxon>Hexapoda</taxon>
        <taxon>Insecta</taxon>
        <taxon>Pterygota</taxon>
        <taxon>Neoptera</taxon>
        <taxon>Endopterygota</taxon>
        <taxon>Diptera</taxon>
        <taxon>Brachycera</taxon>
        <taxon>Muscomorpha</taxon>
        <taxon>Hippoboscoidea</taxon>
        <taxon>Glossinidae</taxon>
        <taxon>Glossina</taxon>
    </lineage>
</organism>
<reference evidence="4" key="1">
    <citation type="submission" date="2014-03" db="EMBL/GenBank/DDBJ databases">
        <authorList>
            <person name="Aksoy S."/>
            <person name="Warren W."/>
            <person name="Wilson R.K."/>
        </authorList>
    </citation>
    <scope>NUCLEOTIDE SEQUENCE [LARGE SCALE GENOMIC DNA]</scope>
    <source>
        <strain evidence="4">IAEA</strain>
    </source>
</reference>
<feature type="compositionally biased region" description="Acidic residues" evidence="1">
    <location>
        <begin position="106"/>
        <end position="119"/>
    </location>
</feature>
<name>A0A1A9W513_9MUSC</name>
<dbReference type="STRING" id="37001.A0A1A9W513"/>
<keyword evidence="2" id="KW-0732">Signal</keyword>
<keyword evidence="4" id="KW-1185">Reference proteome</keyword>
<feature type="compositionally biased region" description="Low complexity" evidence="1">
    <location>
        <begin position="661"/>
        <end position="670"/>
    </location>
</feature>
<feature type="compositionally biased region" description="Basic residues" evidence="1">
    <location>
        <begin position="640"/>
        <end position="654"/>
    </location>
</feature>
<reference evidence="3" key="2">
    <citation type="submission" date="2020-05" db="UniProtKB">
        <authorList>
            <consortium name="EnsemblMetazoa"/>
        </authorList>
    </citation>
    <scope>IDENTIFICATION</scope>
    <source>
        <strain evidence="3">IAEA</strain>
    </source>
</reference>
<feature type="region of interest" description="Disordered" evidence="1">
    <location>
        <begin position="28"/>
        <end position="119"/>
    </location>
</feature>
<feature type="compositionally biased region" description="Polar residues" evidence="1">
    <location>
        <begin position="533"/>
        <end position="548"/>
    </location>
</feature>
<sequence length="839" mass="91687">MKFAILLCVLSVLLMHQTAASPIKLSERQERALARQQSAGVAPAVQAVGEDDDDDDDEDDDDYGPDLGELVEDDDDDDDDDDEEDDDDDDEDDRPQGQAAPASATSDDDDEEDDDDDDYLDRLFDDILGEEDDDDDDDDDVVSPVANVQRPAVVPAAAVEDLSSAPQIASAVLSDGVDLPAESGNAVEIVATDNSIDPNVAPLTSTNNEGEQYVFYHHDTINHIVDEAGSGSSSHSGNSGNDINSMTNISSSSASNNEQIHLNTQLQQVQQQLIAESNNNQNKNHNQLLKIPSIITKTTRTTATKSTSSSNYGANGTKLKTNKINLNHGPYYGQKSPTIGLATGTNNNLGAAVANTIVKGTGNNKDNDNYDDDDDDDDDDIDDGVDEITGALTGDDDDADDADDDDDDEDDDDDDIIGDDVIEARRAARSLENNNIIDMTAGAFQERNNHFVDAIFSRINQIVANSYDPFIVQLSGRTATKTNIQRIQSHSNSNNKSKTKGNKPSATKTPIKKLKNTKSEPRTHTASKEAVADSNTIGNSEQNLSSVSQEYEKNIELKTQTELEKKRRQLEKSQNHHQQQQFKQHKYIVENKQIDGYAHVPNSEKKTETQTEDNDNKQPEKRTVVVNEAAVKSGHESRKTSTKSHKQNATKKGHNAGGGNITTANTNNNNVKKKQKTASTNTINSNSKIDKANKDGEVQKAQGSLTGLASLKRVGNVKVVTDPEGRNSTIKARFTLGPLILRVEKSFKRAGVENVKSATARTNEMIGRIKFGVVNDRAALISIKVQQPKQIEVESKDNHDRTREFVWRRTPKIARLVNEKLKMAADMLFAPQAVSAVRL</sequence>
<dbReference type="Proteomes" id="UP000091820">
    <property type="component" value="Unassembled WGS sequence"/>
</dbReference>
<feature type="compositionally biased region" description="Basic and acidic residues" evidence="1">
    <location>
        <begin position="517"/>
        <end position="531"/>
    </location>
</feature>
<dbReference type="VEuPathDB" id="VectorBase:GBRI006609"/>
<feature type="region of interest" description="Disordered" evidence="1">
    <location>
        <begin position="486"/>
        <end position="548"/>
    </location>
</feature>
<feature type="compositionally biased region" description="Low complexity" evidence="1">
    <location>
        <begin position="229"/>
        <end position="257"/>
    </location>
</feature>
<proteinExistence type="predicted"/>
<feature type="compositionally biased region" description="Acidic residues" evidence="1">
    <location>
        <begin position="369"/>
        <end position="386"/>
    </location>
</feature>
<feature type="chain" id="PRO_5008399978" evidence="2">
    <location>
        <begin position="21"/>
        <end position="839"/>
    </location>
</feature>
<protein>
    <submittedName>
        <fullName evidence="3">Uncharacterized protein</fullName>
    </submittedName>
</protein>
<feature type="compositionally biased region" description="Basic and acidic residues" evidence="1">
    <location>
        <begin position="602"/>
        <end position="623"/>
    </location>
</feature>
<feature type="compositionally biased region" description="Acidic residues" evidence="1">
    <location>
        <begin position="394"/>
        <end position="416"/>
    </location>
</feature>
<feature type="signal peptide" evidence="2">
    <location>
        <begin position="1"/>
        <end position="20"/>
    </location>
</feature>
<evidence type="ECO:0000313" key="3">
    <source>
        <dbReference type="EnsemblMetazoa" id="GBRI006609-PA"/>
    </source>
</evidence>
<evidence type="ECO:0000256" key="2">
    <source>
        <dbReference type="SAM" id="SignalP"/>
    </source>
</evidence>
<dbReference type="AlphaFoldDB" id="A0A1A9W513"/>
<accession>A0A1A9W513</accession>
<feature type="region of interest" description="Disordered" evidence="1">
    <location>
        <begin position="359"/>
        <end position="416"/>
    </location>
</feature>
<feature type="region of interest" description="Disordered" evidence="1">
    <location>
        <begin position="226"/>
        <end position="257"/>
    </location>
</feature>